<name>A0ACB9Z345_9PEZI</name>
<protein>
    <submittedName>
        <fullName evidence="1">Uncharacterized protein</fullName>
    </submittedName>
</protein>
<dbReference type="Proteomes" id="UP001497700">
    <property type="component" value="Unassembled WGS sequence"/>
</dbReference>
<keyword evidence="2" id="KW-1185">Reference proteome</keyword>
<dbReference type="EMBL" id="MU393465">
    <property type="protein sequence ID" value="KAI4865951.1"/>
    <property type="molecule type" value="Genomic_DNA"/>
</dbReference>
<reference evidence="1 2" key="1">
    <citation type="journal article" date="2022" name="New Phytol.">
        <title>Ecological generalism drives hyperdiversity of secondary metabolite gene clusters in xylarialean endophytes.</title>
        <authorList>
            <person name="Franco M.E.E."/>
            <person name="Wisecaver J.H."/>
            <person name="Arnold A.E."/>
            <person name="Ju Y.M."/>
            <person name="Slot J.C."/>
            <person name="Ahrendt S."/>
            <person name="Moore L.P."/>
            <person name="Eastman K.E."/>
            <person name="Scott K."/>
            <person name="Konkel Z."/>
            <person name="Mondo S.J."/>
            <person name="Kuo A."/>
            <person name="Hayes R.D."/>
            <person name="Haridas S."/>
            <person name="Andreopoulos B."/>
            <person name="Riley R."/>
            <person name="LaButti K."/>
            <person name="Pangilinan J."/>
            <person name="Lipzen A."/>
            <person name="Amirebrahimi M."/>
            <person name="Yan J."/>
            <person name="Adam C."/>
            <person name="Keymanesh K."/>
            <person name="Ng V."/>
            <person name="Louie K."/>
            <person name="Northen T."/>
            <person name="Drula E."/>
            <person name="Henrissat B."/>
            <person name="Hsieh H.M."/>
            <person name="Youens-Clark K."/>
            <person name="Lutzoni F."/>
            <person name="Miadlikowska J."/>
            <person name="Eastwood D.C."/>
            <person name="Hamelin R.C."/>
            <person name="Grigoriev I.V."/>
            <person name="U'Ren J.M."/>
        </authorList>
    </citation>
    <scope>NUCLEOTIDE SEQUENCE [LARGE SCALE GENOMIC DNA]</scope>
    <source>
        <strain evidence="1 2">CBS 119005</strain>
    </source>
</reference>
<organism evidence="1 2">
    <name type="scientific">Hypoxylon rubiginosum</name>
    <dbReference type="NCBI Taxonomy" id="110542"/>
    <lineage>
        <taxon>Eukaryota</taxon>
        <taxon>Fungi</taxon>
        <taxon>Dikarya</taxon>
        <taxon>Ascomycota</taxon>
        <taxon>Pezizomycotina</taxon>
        <taxon>Sordariomycetes</taxon>
        <taxon>Xylariomycetidae</taxon>
        <taxon>Xylariales</taxon>
        <taxon>Hypoxylaceae</taxon>
        <taxon>Hypoxylon</taxon>
    </lineage>
</organism>
<comment type="caution">
    <text evidence="1">The sequence shown here is derived from an EMBL/GenBank/DDBJ whole genome shotgun (WGS) entry which is preliminary data.</text>
</comment>
<proteinExistence type="predicted"/>
<evidence type="ECO:0000313" key="2">
    <source>
        <dbReference type="Proteomes" id="UP001497700"/>
    </source>
</evidence>
<gene>
    <name evidence="1" type="ORF">F4820DRAFT_469316</name>
</gene>
<evidence type="ECO:0000313" key="1">
    <source>
        <dbReference type="EMBL" id="KAI4865951.1"/>
    </source>
</evidence>
<accession>A0ACB9Z345</accession>
<sequence>MAFAPNKPPKRSRRLPREIEDELKVGFFDSGDSSDAVMPQLIIGNGESCCHGVYYQKPDGPEFAFHHAKGVYNTTCGCLIECKPDDETLQLPAELELHRLKLMFRGPYKMEPKFAAMVVMKLFLGMEVPEQLRIQPRETAENAEPEQQGEQKTTESSE</sequence>